<dbReference type="InterPro" id="IPR001245">
    <property type="entry name" value="Ser-Thr/Tyr_kinase_cat_dom"/>
</dbReference>
<comment type="caution">
    <text evidence="2">The sequence shown here is derived from an EMBL/GenBank/DDBJ whole genome shotgun (WGS) entry which is preliminary data.</text>
</comment>
<keyword evidence="2" id="KW-0808">Transferase</keyword>
<gene>
    <name evidence="2" type="ORF">F8M41_016449</name>
</gene>
<evidence type="ECO:0000259" key="1">
    <source>
        <dbReference type="Pfam" id="PF07714"/>
    </source>
</evidence>
<protein>
    <submittedName>
        <fullName evidence="2">Kinase-like protein</fullName>
    </submittedName>
</protein>
<name>A0A8H4API1_GIGMA</name>
<dbReference type="EMBL" id="WTPW01000357">
    <property type="protein sequence ID" value="KAF0520225.1"/>
    <property type="molecule type" value="Genomic_DNA"/>
</dbReference>
<dbReference type="InterPro" id="IPR011009">
    <property type="entry name" value="Kinase-like_dom_sf"/>
</dbReference>
<dbReference type="AlphaFoldDB" id="A0A8H4API1"/>
<feature type="domain" description="Serine-threonine/tyrosine-protein kinase catalytic" evidence="1">
    <location>
        <begin position="9"/>
        <end position="84"/>
    </location>
</feature>
<keyword evidence="3" id="KW-1185">Reference proteome</keyword>
<dbReference type="Gene3D" id="1.10.510.10">
    <property type="entry name" value="Transferase(Phosphotransferase) domain 1"/>
    <property type="match status" value="1"/>
</dbReference>
<sequence length="92" mass="10417">MLTSKFGVLPYMELEIVKEGKYSYASNIYAFGILLIKITTGKHIYGANNNDRPPFDELIPSFYQNIIHPCCDKEPSNRPNEQTLTMKSSVGN</sequence>
<dbReference type="SUPFAM" id="SSF56112">
    <property type="entry name" value="Protein kinase-like (PK-like)"/>
    <property type="match status" value="1"/>
</dbReference>
<keyword evidence="2" id="KW-0418">Kinase</keyword>
<proteinExistence type="predicted"/>
<dbReference type="Pfam" id="PF07714">
    <property type="entry name" value="PK_Tyr_Ser-Thr"/>
    <property type="match status" value="1"/>
</dbReference>
<dbReference type="OrthoDB" id="26722at2759"/>
<dbReference type="Proteomes" id="UP000439903">
    <property type="component" value="Unassembled WGS sequence"/>
</dbReference>
<organism evidence="2 3">
    <name type="scientific">Gigaspora margarita</name>
    <dbReference type="NCBI Taxonomy" id="4874"/>
    <lineage>
        <taxon>Eukaryota</taxon>
        <taxon>Fungi</taxon>
        <taxon>Fungi incertae sedis</taxon>
        <taxon>Mucoromycota</taxon>
        <taxon>Glomeromycotina</taxon>
        <taxon>Glomeromycetes</taxon>
        <taxon>Diversisporales</taxon>
        <taxon>Gigasporaceae</taxon>
        <taxon>Gigaspora</taxon>
    </lineage>
</organism>
<evidence type="ECO:0000313" key="3">
    <source>
        <dbReference type="Proteomes" id="UP000439903"/>
    </source>
</evidence>
<dbReference type="GO" id="GO:0004672">
    <property type="term" value="F:protein kinase activity"/>
    <property type="evidence" value="ECO:0007669"/>
    <property type="project" value="InterPro"/>
</dbReference>
<reference evidence="2 3" key="1">
    <citation type="journal article" date="2019" name="Environ. Microbiol.">
        <title>At the nexus of three kingdoms: the genome of the mycorrhizal fungus Gigaspora margarita provides insights into plant, endobacterial and fungal interactions.</title>
        <authorList>
            <person name="Venice F."/>
            <person name="Ghignone S."/>
            <person name="Salvioli di Fossalunga A."/>
            <person name="Amselem J."/>
            <person name="Novero M."/>
            <person name="Xianan X."/>
            <person name="Sedzielewska Toro K."/>
            <person name="Morin E."/>
            <person name="Lipzen A."/>
            <person name="Grigoriev I.V."/>
            <person name="Henrissat B."/>
            <person name="Martin F.M."/>
            <person name="Bonfante P."/>
        </authorList>
    </citation>
    <scope>NUCLEOTIDE SEQUENCE [LARGE SCALE GENOMIC DNA]</scope>
    <source>
        <strain evidence="2 3">BEG34</strain>
    </source>
</reference>
<evidence type="ECO:0000313" key="2">
    <source>
        <dbReference type="EMBL" id="KAF0520225.1"/>
    </source>
</evidence>
<accession>A0A8H4API1</accession>